<dbReference type="Pfam" id="PF06388">
    <property type="entry name" value="DUF1075"/>
    <property type="match status" value="1"/>
</dbReference>
<keyword evidence="3 6" id="KW-0812">Transmembrane</keyword>
<evidence type="ECO:0008006" key="9">
    <source>
        <dbReference type="Google" id="ProtNLM"/>
    </source>
</evidence>
<sequence>MINKYSLFSPINFSYNCKMNCMIFTAIRRSRTVSAFSTFGGLSRRLNTANRRQLCNKVHEEASVPAHARQPGFKLPGFRPSAMDKRILLWAGRFKTHEQIPEMVSFEMIDAARNKVRVKACCLMIGMTILACMAMIFMGKEAARRNVNLTAINLEKKARWRQDAQQEQAGLPAQAEKPQ</sequence>
<reference evidence="7" key="3">
    <citation type="submission" date="2020-05" db="EMBL/GenBank/DDBJ databases">
        <title>Electrophorus electricus (electric eel) genome, fEleEle1, primary haplotype.</title>
        <authorList>
            <person name="Myers G."/>
            <person name="Meyer A."/>
            <person name="Fedrigo O."/>
            <person name="Formenti G."/>
            <person name="Rhie A."/>
            <person name="Tracey A."/>
            <person name="Sims Y."/>
            <person name="Jarvis E.D."/>
        </authorList>
    </citation>
    <scope>NUCLEOTIDE SEQUENCE [LARGE SCALE GENOMIC DNA]</scope>
</reference>
<dbReference type="Ensembl" id="ENSEEET00000042284.2">
    <property type="protein sequence ID" value="ENSEEEP00000041799.2"/>
    <property type="gene ID" value="ENSEEEG00000019770.2"/>
</dbReference>
<dbReference type="AlphaFoldDB" id="A0A4W4H009"/>
<dbReference type="GeneID" id="113581225"/>
<dbReference type="GeneTree" id="ENSGT00640000091497"/>
<evidence type="ECO:0000256" key="6">
    <source>
        <dbReference type="SAM" id="Phobius"/>
    </source>
</evidence>
<dbReference type="GO" id="GO:0016020">
    <property type="term" value="C:membrane"/>
    <property type="evidence" value="ECO:0007669"/>
    <property type="project" value="UniProtKB-SubCell"/>
</dbReference>
<comment type="subcellular location">
    <subcellularLocation>
        <location evidence="1">Membrane</location>
        <topology evidence="1">Single-pass membrane protein</topology>
    </subcellularLocation>
</comment>
<keyword evidence="5 6" id="KW-0472">Membrane</keyword>
<evidence type="ECO:0000256" key="4">
    <source>
        <dbReference type="ARBA" id="ARBA00022989"/>
    </source>
</evidence>
<dbReference type="OMA" id="GMTILAC"/>
<dbReference type="RefSeq" id="XP_026872023.2">
    <property type="nucleotide sequence ID" value="XM_027016222.2"/>
</dbReference>
<keyword evidence="8" id="KW-1185">Reference proteome</keyword>
<protein>
    <recommendedName>
        <fullName evidence="9">Family with sequence similarity 162 member A</fullName>
    </recommendedName>
</protein>
<evidence type="ECO:0000256" key="1">
    <source>
        <dbReference type="ARBA" id="ARBA00004167"/>
    </source>
</evidence>
<organism evidence="7 8">
    <name type="scientific">Electrophorus electricus</name>
    <name type="common">Electric eel</name>
    <name type="synonym">Gymnotus electricus</name>
    <dbReference type="NCBI Taxonomy" id="8005"/>
    <lineage>
        <taxon>Eukaryota</taxon>
        <taxon>Metazoa</taxon>
        <taxon>Chordata</taxon>
        <taxon>Craniata</taxon>
        <taxon>Vertebrata</taxon>
        <taxon>Euteleostomi</taxon>
        <taxon>Actinopterygii</taxon>
        <taxon>Neopterygii</taxon>
        <taxon>Teleostei</taxon>
        <taxon>Ostariophysi</taxon>
        <taxon>Gymnotiformes</taxon>
        <taxon>Gymnotoidei</taxon>
        <taxon>Gymnotidae</taxon>
        <taxon>Electrophorus</taxon>
    </lineage>
</organism>
<reference evidence="8" key="2">
    <citation type="journal article" date="2017" name="Sci. Adv.">
        <title>A tail of two voltages: Proteomic comparison of the three electric organs of the electric eel.</title>
        <authorList>
            <person name="Traeger L.L."/>
            <person name="Sabat G."/>
            <person name="Barrett-Wilt G.A."/>
            <person name="Wells G.B."/>
            <person name="Sussman M.R."/>
        </authorList>
    </citation>
    <scope>NUCLEOTIDE SEQUENCE [LARGE SCALE GENOMIC DNA]</scope>
</reference>
<dbReference type="InterPro" id="IPR009432">
    <property type="entry name" value="DUF1075"/>
</dbReference>
<proteinExistence type="inferred from homology"/>
<dbReference type="GO" id="GO:0051402">
    <property type="term" value="P:neuron apoptotic process"/>
    <property type="evidence" value="ECO:0007669"/>
    <property type="project" value="TreeGrafter"/>
</dbReference>
<dbReference type="Proteomes" id="UP000314983">
    <property type="component" value="Chromosome 5"/>
</dbReference>
<dbReference type="PANTHER" id="PTHR13674">
    <property type="entry name" value="GROWTH AND TRANSFORMATION-DEPENDENT PROTEIN"/>
    <property type="match status" value="1"/>
</dbReference>
<dbReference type="STRING" id="8005.ENSEEEP00000041799"/>
<evidence type="ECO:0000313" key="8">
    <source>
        <dbReference type="Proteomes" id="UP000314983"/>
    </source>
</evidence>
<reference evidence="7" key="5">
    <citation type="submission" date="2025-09" db="UniProtKB">
        <authorList>
            <consortium name="Ensembl"/>
        </authorList>
    </citation>
    <scope>IDENTIFICATION</scope>
</reference>
<keyword evidence="4 6" id="KW-1133">Transmembrane helix</keyword>
<dbReference type="GO" id="GO:0005739">
    <property type="term" value="C:mitochondrion"/>
    <property type="evidence" value="ECO:0007669"/>
    <property type="project" value="TreeGrafter"/>
</dbReference>
<dbReference type="GO" id="GO:0071456">
    <property type="term" value="P:cellular response to hypoxia"/>
    <property type="evidence" value="ECO:0007669"/>
    <property type="project" value="TreeGrafter"/>
</dbReference>
<evidence type="ECO:0000313" key="7">
    <source>
        <dbReference type="Ensembl" id="ENSEEEP00000041799.2"/>
    </source>
</evidence>
<evidence type="ECO:0000256" key="5">
    <source>
        <dbReference type="ARBA" id="ARBA00023136"/>
    </source>
</evidence>
<reference evidence="7" key="4">
    <citation type="submission" date="2025-08" db="UniProtKB">
        <authorList>
            <consortium name="Ensembl"/>
        </authorList>
    </citation>
    <scope>IDENTIFICATION</scope>
</reference>
<gene>
    <name evidence="7" type="primary">FAM162A</name>
</gene>
<feature type="transmembrane region" description="Helical" evidence="6">
    <location>
        <begin position="118"/>
        <end position="138"/>
    </location>
</feature>
<dbReference type="GO" id="GO:0090200">
    <property type="term" value="P:positive regulation of release of cytochrome c from mitochondria"/>
    <property type="evidence" value="ECO:0007669"/>
    <property type="project" value="TreeGrafter"/>
</dbReference>
<reference evidence="8" key="1">
    <citation type="journal article" date="2014" name="Science">
        <title>Nonhuman genetics. Genomic basis for the convergent evolution of electric organs.</title>
        <authorList>
            <person name="Gallant J.R."/>
            <person name="Traeger L.L."/>
            <person name="Volkening J.D."/>
            <person name="Moffett H."/>
            <person name="Chen P.H."/>
            <person name="Novina C.D."/>
            <person name="Phillips G.N.Jr."/>
            <person name="Anand R."/>
            <person name="Wells G.B."/>
            <person name="Pinch M."/>
            <person name="Guth R."/>
            <person name="Unguez G.A."/>
            <person name="Albert J.S."/>
            <person name="Zakon H.H."/>
            <person name="Samanta M.P."/>
            <person name="Sussman M.R."/>
        </authorList>
    </citation>
    <scope>NUCLEOTIDE SEQUENCE [LARGE SCALE GENOMIC DNA]</scope>
</reference>
<name>A0A4W4H009_ELEEL</name>
<evidence type="ECO:0000256" key="2">
    <source>
        <dbReference type="ARBA" id="ARBA00007363"/>
    </source>
</evidence>
<dbReference type="PANTHER" id="PTHR13674:SF2">
    <property type="entry name" value="PROTEIN FAM162A"/>
    <property type="match status" value="1"/>
</dbReference>
<evidence type="ECO:0000256" key="3">
    <source>
        <dbReference type="ARBA" id="ARBA00022692"/>
    </source>
</evidence>
<comment type="similarity">
    <text evidence="2">Belongs to the UPF0389 family.</text>
</comment>
<accession>A0A4W4H009</accession>